<dbReference type="RefSeq" id="WP_232537399.1">
    <property type="nucleotide sequence ID" value="NZ_CP022098.1"/>
</dbReference>
<proteinExistence type="predicted"/>
<keyword evidence="2" id="KW-0378">Hydrolase</keyword>
<evidence type="ECO:0000313" key="2">
    <source>
        <dbReference type="EMBL" id="ATB35808.1"/>
    </source>
</evidence>
<dbReference type="Gene3D" id="3.40.50.1820">
    <property type="entry name" value="alpha/beta hydrolase"/>
    <property type="match status" value="1"/>
</dbReference>
<dbReference type="Proteomes" id="UP000217257">
    <property type="component" value="Chromosome"/>
</dbReference>
<dbReference type="EMBL" id="CP022098">
    <property type="protein sequence ID" value="ATB35808.1"/>
    <property type="molecule type" value="Genomic_DNA"/>
</dbReference>
<dbReference type="PANTHER" id="PTHR43433:SF5">
    <property type="entry name" value="AB HYDROLASE-1 DOMAIN-CONTAINING PROTEIN"/>
    <property type="match status" value="1"/>
</dbReference>
<dbReference type="PROSITE" id="PS51257">
    <property type="entry name" value="PROKAR_LIPOPROTEIN"/>
    <property type="match status" value="1"/>
</dbReference>
<dbReference type="InterPro" id="IPR029058">
    <property type="entry name" value="AB_hydrolase_fold"/>
</dbReference>
<dbReference type="KEGG" id="cfus:CYFUS_001222"/>
<dbReference type="SUPFAM" id="SSF53474">
    <property type="entry name" value="alpha/beta-Hydrolases"/>
    <property type="match status" value="1"/>
</dbReference>
<dbReference type="AlphaFoldDB" id="A0A250IWZ0"/>
<name>A0A250IWZ0_9BACT</name>
<dbReference type="GO" id="GO:0016787">
    <property type="term" value="F:hydrolase activity"/>
    <property type="evidence" value="ECO:0007669"/>
    <property type="project" value="UniProtKB-KW"/>
</dbReference>
<evidence type="ECO:0000313" key="3">
    <source>
        <dbReference type="Proteomes" id="UP000217257"/>
    </source>
</evidence>
<reference evidence="2 3" key="1">
    <citation type="submission" date="2017-06" db="EMBL/GenBank/DDBJ databases">
        <title>Sequencing and comparative analysis of myxobacterial genomes.</title>
        <authorList>
            <person name="Rupp O."/>
            <person name="Goesmann A."/>
            <person name="Sogaard-Andersen L."/>
        </authorList>
    </citation>
    <scope>NUCLEOTIDE SEQUENCE [LARGE SCALE GENOMIC DNA]</scope>
    <source>
        <strain evidence="2 3">DSM 52655</strain>
    </source>
</reference>
<dbReference type="InterPro" id="IPR050471">
    <property type="entry name" value="AB_hydrolase"/>
</dbReference>
<accession>A0A250IWZ0</accession>
<dbReference type="InterPro" id="IPR000073">
    <property type="entry name" value="AB_hydrolase_1"/>
</dbReference>
<dbReference type="PANTHER" id="PTHR43433">
    <property type="entry name" value="HYDROLASE, ALPHA/BETA FOLD FAMILY PROTEIN"/>
    <property type="match status" value="1"/>
</dbReference>
<gene>
    <name evidence="2" type="ORF">CYFUS_001222</name>
</gene>
<sequence>MRKPLLLSCLLLSVGCTTPSVPRTGPSPDGGDSPHQVKRVKVAEGVELEVLDFGGQGPALVFLSGLGNTGHVFDKLAPEFIASHHVYALTRRGFGASSWPDTGYDTATLGLDVVHALDGLGIQKAVLAGHSMAGDEMTWVSGHHPERVDKLVYLDATDDRAGIAAFLMDLSNPPMPTVEFPAGASRDAIVAILTRDLGGPYPAHELDQGHEFDPTTGGYVRPHRRSDAVEQMLRGVAKADFSAPRVPVLSLFDGQGFAEWMEAMMGLESTPADFREKARDFLPELRRDTEAADATLRKQPNWKLVKLENARHYLWLTHHADVVREMNAFLAP</sequence>
<feature type="domain" description="AB hydrolase-1" evidence="1">
    <location>
        <begin position="58"/>
        <end position="158"/>
    </location>
</feature>
<protein>
    <submittedName>
        <fullName evidence="2">Hydrolase</fullName>
    </submittedName>
</protein>
<dbReference type="Pfam" id="PF00561">
    <property type="entry name" value="Abhydrolase_1"/>
    <property type="match status" value="1"/>
</dbReference>
<evidence type="ECO:0000259" key="1">
    <source>
        <dbReference type="Pfam" id="PF00561"/>
    </source>
</evidence>
<organism evidence="2 3">
    <name type="scientific">Cystobacter fuscus</name>
    <dbReference type="NCBI Taxonomy" id="43"/>
    <lineage>
        <taxon>Bacteria</taxon>
        <taxon>Pseudomonadati</taxon>
        <taxon>Myxococcota</taxon>
        <taxon>Myxococcia</taxon>
        <taxon>Myxococcales</taxon>
        <taxon>Cystobacterineae</taxon>
        <taxon>Archangiaceae</taxon>
        <taxon>Cystobacter</taxon>
    </lineage>
</organism>